<feature type="region of interest" description="Disordered" evidence="10">
    <location>
        <begin position="19"/>
        <end position="119"/>
    </location>
</feature>
<evidence type="ECO:0000256" key="8">
    <source>
        <dbReference type="ARBA" id="ARBA00047899"/>
    </source>
</evidence>
<accession>A0ABQ8F7H9</accession>
<dbReference type="Gene3D" id="3.30.200.20">
    <property type="entry name" value="Phosphorylase Kinase, domain 1"/>
    <property type="match status" value="1"/>
</dbReference>
<dbReference type="InterPro" id="IPR000719">
    <property type="entry name" value="Prot_kinase_dom"/>
</dbReference>
<evidence type="ECO:0000256" key="1">
    <source>
        <dbReference type="ARBA" id="ARBA00004340"/>
    </source>
</evidence>
<evidence type="ECO:0000313" key="12">
    <source>
        <dbReference type="EMBL" id="KAH6593561.1"/>
    </source>
</evidence>
<evidence type="ECO:0000256" key="10">
    <source>
        <dbReference type="SAM" id="MobiDB-lite"/>
    </source>
</evidence>
<evidence type="ECO:0000259" key="11">
    <source>
        <dbReference type="PROSITE" id="PS50011"/>
    </source>
</evidence>
<proteinExistence type="predicted"/>
<dbReference type="SUPFAM" id="SSF56112">
    <property type="entry name" value="Protein kinase-like (PK-like)"/>
    <property type="match status" value="1"/>
</dbReference>
<keyword evidence="5" id="KW-0547">Nucleotide-binding</keyword>
<feature type="compositionally biased region" description="Polar residues" evidence="10">
    <location>
        <begin position="97"/>
        <end position="109"/>
    </location>
</feature>
<dbReference type="EC" id="2.7.11.1" evidence="2"/>
<keyword evidence="7" id="KW-0067">ATP-binding</keyword>
<dbReference type="PROSITE" id="PS50011">
    <property type="entry name" value="PROTEIN_KINASE_DOM"/>
    <property type="match status" value="1"/>
</dbReference>
<keyword evidence="4" id="KW-0808">Transferase</keyword>
<evidence type="ECO:0000256" key="3">
    <source>
        <dbReference type="ARBA" id="ARBA00022527"/>
    </source>
</evidence>
<name>A0ABQ8F7H9_9FUNG</name>
<dbReference type="PANTHER" id="PTHR22984">
    <property type="entry name" value="SERINE/THREONINE-PROTEIN KINASE PIM"/>
    <property type="match status" value="1"/>
</dbReference>
<dbReference type="EMBL" id="JAFCIX010000352">
    <property type="protein sequence ID" value="KAH6593561.1"/>
    <property type="molecule type" value="Genomic_DNA"/>
</dbReference>
<evidence type="ECO:0000256" key="5">
    <source>
        <dbReference type="ARBA" id="ARBA00022741"/>
    </source>
</evidence>
<comment type="catalytic activity">
    <reaction evidence="9">
        <text>L-seryl-[protein] + ATP = O-phospho-L-seryl-[protein] + ADP + H(+)</text>
        <dbReference type="Rhea" id="RHEA:17989"/>
        <dbReference type="Rhea" id="RHEA-COMP:9863"/>
        <dbReference type="Rhea" id="RHEA-COMP:11604"/>
        <dbReference type="ChEBI" id="CHEBI:15378"/>
        <dbReference type="ChEBI" id="CHEBI:29999"/>
        <dbReference type="ChEBI" id="CHEBI:30616"/>
        <dbReference type="ChEBI" id="CHEBI:83421"/>
        <dbReference type="ChEBI" id="CHEBI:456216"/>
        <dbReference type="EC" id="2.7.11.1"/>
    </reaction>
</comment>
<evidence type="ECO:0000256" key="2">
    <source>
        <dbReference type="ARBA" id="ARBA00012513"/>
    </source>
</evidence>
<feature type="domain" description="Protein kinase" evidence="11">
    <location>
        <begin position="157"/>
        <end position="324"/>
    </location>
</feature>
<comment type="catalytic activity">
    <reaction evidence="8">
        <text>L-threonyl-[protein] + ATP = O-phospho-L-threonyl-[protein] + ADP + H(+)</text>
        <dbReference type="Rhea" id="RHEA:46608"/>
        <dbReference type="Rhea" id="RHEA-COMP:11060"/>
        <dbReference type="Rhea" id="RHEA-COMP:11605"/>
        <dbReference type="ChEBI" id="CHEBI:15378"/>
        <dbReference type="ChEBI" id="CHEBI:30013"/>
        <dbReference type="ChEBI" id="CHEBI:30616"/>
        <dbReference type="ChEBI" id="CHEBI:61977"/>
        <dbReference type="ChEBI" id="CHEBI:456216"/>
        <dbReference type="EC" id="2.7.11.1"/>
    </reaction>
</comment>
<sequence length="324" mass="36654">MFDSLLWVLPHFVTHYAGQTTQGDTNDGDGVDQASGSKDAPKQDTSLPQRVYPLRLKRPLQESSTHDQSDALAPADLQPEKECGGGHGIQKIFRPCSQHQSQSELQPSISHDLPQSDEMSLPVRVGESEVESYSLSWETDQYHKFTEQEAEYFESEYSLEGILGQGSFGVVYRATRKFNGLKVAYKSIPKTKVDEYTLESTPLSICHLRNPLVPSDEQSVEQCMSSRPPNLLVPHEFLLQMYLSRPGHGSPYVPKVFDYIILEDKYILVMEYFDEKWVTLAKYVEGKGQLDIEEARNIVREIVNGMISLRQHGILHDDLTGMSQ</sequence>
<dbReference type="PANTHER" id="PTHR22984:SF25">
    <property type="entry name" value="PROTEIN KINASE DOMAIN-CONTAINING PROTEIN"/>
    <property type="match status" value="1"/>
</dbReference>
<evidence type="ECO:0000313" key="13">
    <source>
        <dbReference type="Proteomes" id="UP001648503"/>
    </source>
</evidence>
<keyword evidence="3" id="KW-0723">Serine/threonine-protein kinase</keyword>
<dbReference type="InterPro" id="IPR051138">
    <property type="entry name" value="PIM_Ser/Thr_kinase"/>
</dbReference>
<evidence type="ECO:0000256" key="7">
    <source>
        <dbReference type="ARBA" id="ARBA00022840"/>
    </source>
</evidence>
<gene>
    <name evidence="12" type="ORF">BASA50_007275</name>
</gene>
<organism evidence="12 13">
    <name type="scientific">Batrachochytrium salamandrivorans</name>
    <dbReference type="NCBI Taxonomy" id="1357716"/>
    <lineage>
        <taxon>Eukaryota</taxon>
        <taxon>Fungi</taxon>
        <taxon>Fungi incertae sedis</taxon>
        <taxon>Chytridiomycota</taxon>
        <taxon>Chytridiomycota incertae sedis</taxon>
        <taxon>Chytridiomycetes</taxon>
        <taxon>Rhizophydiales</taxon>
        <taxon>Rhizophydiales incertae sedis</taxon>
        <taxon>Batrachochytrium</taxon>
    </lineage>
</organism>
<comment type="subcellular location">
    <subcellularLocation>
        <location evidence="1">Host cell</location>
    </subcellularLocation>
</comment>
<evidence type="ECO:0000256" key="9">
    <source>
        <dbReference type="ARBA" id="ARBA00048679"/>
    </source>
</evidence>
<dbReference type="Gene3D" id="1.10.510.10">
    <property type="entry name" value="Transferase(Phosphotransferase) domain 1"/>
    <property type="match status" value="1"/>
</dbReference>
<keyword evidence="13" id="KW-1185">Reference proteome</keyword>
<dbReference type="InterPro" id="IPR011009">
    <property type="entry name" value="Kinase-like_dom_sf"/>
</dbReference>
<evidence type="ECO:0000256" key="4">
    <source>
        <dbReference type="ARBA" id="ARBA00022679"/>
    </source>
</evidence>
<reference evidence="12 13" key="1">
    <citation type="submission" date="2021-02" db="EMBL/GenBank/DDBJ databases">
        <title>Variation within the Batrachochytrium salamandrivorans European outbreak.</title>
        <authorList>
            <person name="Kelly M."/>
            <person name="Pasmans F."/>
            <person name="Shea T.P."/>
            <person name="Munoz J.F."/>
            <person name="Carranza S."/>
            <person name="Cuomo C.A."/>
            <person name="Martel A."/>
        </authorList>
    </citation>
    <scope>NUCLEOTIDE SEQUENCE [LARGE SCALE GENOMIC DNA]</scope>
    <source>
        <strain evidence="12 13">AMFP18/2</strain>
    </source>
</reference>
<dbReference type="Proteomes" id="UP001648503">
    <property type="component" value="Unassembled WGS sequence"/>
</dbReference>
<comment type="caution">
    <text evidence="12">The sequence shown here is derived from an EMBL/GenBank/DDBJ whole genome shotgun (WGS) entry which is preliminary data.</text>
</comment>
<evidence type="ECO:0000256" key="6">
    <source>
        <dbReference type="ARBA" id="ARBA00022777"/>
    </source>
</evidence>
<keyword evidence="6" id="KW-0418">Kinase</keyword>
<protein>
    <recommendedName>
        <fullName evidence="2">non-specific serine/threonine protein kinase</fullName>
        <ecNumber evidence="2">2.7.11.1</ecNumber>
    </recommendedName>
</protein>